<sequence length="83" mass="9439">MLDVQQAFLRRLDDHEVVTPARSGGGQRRYSRRQVEQVQQVQELVGEGLTLAGVRRVFLLQSRIAELEDELAARRRADRPPGS</sequence>
<reference evidence="2 3" key="1">
    <citation type="submission" date="2020-03" db="EMBL/GenBank/DDBJ databases">
        <title>Two novel Motilibacter sp.</title>
        <authorList>
            <person name="Liu S."/>
        </authorList>
    </citation>
    <scope>NUCLEOTIDE SEQUENCE [LARGE SCALE GENOMIC DNA]</scope>
    <source>
        <strain evidence="2 3">E257</strain>
    </source>
</reference>
<accession>A0ABX0GZU5</accession>
<protein>
    <submittedName>
        <fullName evidence="2">MerR family transcriptional regulator</fullName>
    </submittedName>
</protein>
<evidence type="ECO:0000313" key="2">
    <source>
        <dbReference type="EMBL" id="NHC15095.1"/>
    </source>
</evidence>
<evidence type="ECO:0000259" key="1">
    <source>
        <dbReference type="PROSITE" id="PS50937"/>
    </source>
</evidence>
<dbReference type="PROSITE" id="PS50937">
    <property type="entry name" value="HTH_MERR_2"/>
    <property type="match status" value="1"/>
</dbReference>
<dbReference type="Gene3D" id="1.10.1660.10">
    <property type="match status" value="1"/>
</dbReference>
<keyword evidence="3" id="KW-1185">Reference proteome</keyword>
<evidence type="ECO:0000313" key="3">
    <source>
        <dbReference type="Proteomes" id="UP000800981"/>
    </source>
</evidence>
<dbReference type="SMART" id="SM00422">
    <property type="entry name" value="HTH_MERR"/>
    <property type="match status" value="1"/>
</dbReference>
<name>A0ABX0GZU5_9ACTN</name>
<dbReference type="InterPro" id="IPR009061">
    <property type="entry name" value="DNA-bd_dom_put_sf"/>
</dbReference>
<dbReference type="SUPFAM" id="SSF46955">
    <property type="entry name" value="Putative DNA-binding domain"/>
    <property type="match status" value="1"/>
</dbReference>
<dbReference type="Pfam" id="PF13411">
    <property type="entry name" value="MerR_1"/>
    <property type="match status" value="1"/>
</dbReference>
<feature type="domain" description="HTH merR-type" evidence="1">
    <location>
        <begin position="1"/>
        <end position="60"/>
    </location>
</feature>
<dbReference type="EMBL" id="JAANNP010000015">
    <property type="protein sequence ID" value="NHC15095.1"/>
    <property type="molecule type" value="Genomic_DNA"/>
</dbReference>
<proteinExistence type="predicted"/>
<gene>
    <name evidence="2" type="ORF">G9H71_15000</name>
</gene>
<dbReference type="Proteomes" id="UP000800981">
    <property type="component" value="Unassembled WGS sequence"/>
</dbReference>
<dbReference type="InterPro" id="IPR000551">
    <property type="entry name" value="MerR-type_HTH_dom"/>
</dbReference>
<organism evidence="2 3">
    <name type="scientific">Motilibacter deserti</name>
    <dbReference type="NCBI Taxonomy" id="2714956"/>
    <lineage>
        <taxon>Bacteria</taxon>
        <taxon>Bacillati</taxon>
        <taxon>Actinomycetota</taxon>
        <taxon>Actinomycetes</taxon>
        <taxon>Motilibacterales</taxon>
        <taxon>Motilibacteraceae</taxon>
        <taxon>Motilibacter</taxon>
    </lineage>
</organism>
<comment type="caution">
    <text evidence="2">The sequence shown here is derived from an EMBL/GenBank/DDBJ whole genome shotgun (WGS) entry which is preliminary data.</text>
</comment>